<dbReference type="OrthoDB" id="9785734at2"/>
<dbReference type="SFLD" id="SFLDG01068">
    <property type="entry name" value="FeMo_cofactor_biosynthesis_pro"/>
    <property type="match status" value="1"/>
</dbReference>
<evidence type="ECO:0000256" key="9">
    <source>
        <dbReference type="ARBA" id="ARBA00023004"/>
    </source>
</evidence>
<dbReference type="CDD" id="cd01335">
    <property type="entry name" value="Radical_SAM"/>
    <property type="match status" value="1"/>
</dbReference>
<evidence type="ECO:0000256" key="1">
    <source>
        <dbReference type="ARBA" id="ARBA00001966"/>
    </source>
</evidence>
<comment type="pathway">
    <text evidence="3">Cofactor biosynthesis; Fe-Mo cofactor biosynthesis.</text>
</comment>
<dbReference type="AlphaFoldDB" id="A0A1S1PD61"/>
<keyword evidence="8" id="KW-0479">Metal-binding</keyword>
<dbReference type="InterPro" id="IPR013785">
    <property type="entry name" value="Aldolase_TIM"/>
</dbReference>
<comment type="function">
    <text evidence="2">Involved in the biosynthesis of the iron-molybdenum cofactor (FeMo-co or M-cluster) found in the dinitrogenase enzyme of the nitrogenase complex in nitrogen-fixing microorganisms. NifB catalyzes the crucial step of radical SAM-dependent carbide insertion that occurs concomitant with the insertion of a 9th sulfur and the rearrangement/coupling of two [4Fe-4S] clusters into a [8Fe-9S-C] cluster, the precursor to the M-cluster.</text>
</comment>
<dbReference type="PROSITE" id="PS51918">
    <property type="entry name" value="RADICAL_SAM"/>
    <property type="match status" value="1"/>
</dbReference>
<dbReference type="Gene3D" id="3.30.420.130">
    <property type="entry name" value="Dinitrogenase iron-molybdenum cofactor biosynthesis domain"/>
    <property type="match status" value="1"/>
</dbReference>
<protein>
    <recommendedName>
        <fullName evidence="5">FeMo cofactor biosynthesis protein NifB</fullName>
    </recommendedName>
    <alternativeName>
        <fullName evidence="14">Nitrogenase cofactor maturase NifB</fullName>
    </alternativeName>
    <alternativeName>
        <fullName evidence="13">Radical SAM assemblase NifB</fullName>
    </alternativeName>
</protein>
<dbReference type="UniPathway" id="UPA00782"/>
<dbReference type="PANTHER" id="PTHR43787">
    <property type="entry name" value="FEMO COFACTOR BIOSYNTHESIS PROTEIN NIFB-RELATED"/>
    <property type="match status" value="1"/>
</dbReference>
<dbReference type="GO" id="GO:0046872">
    <property type="term" value="F:metal ion binding"/>
    <property type="evidence" value="ECO:0007669"/>
    <property type="project" value="UniProtKB-KW"/>
</dbReference>
<evidence type="ECO:0000256" key="2">
    <source>
        <dbReference type="ARBA" id="ARBA00003522"/>
    </source>
</evidence>
<comment type="cofactor">
    <cofactor evidence="1">
        <name>[4Fe-4S] cluster</name>
        <dbReference type="ChEBI" id="CHEBI:49883"/>
    </cofactor>
</comment>
<evidence type="ECO:0000256" key="3">
    <source>
        <dbReference type="ARBA" id="ARBA00005155"/>
    </source>
</evidence>
<dbReference type="PROSITE" id="PS01305">
    <property type="entry name" value="MOAA_NIFB_PQQE"/>
    <property type="match status" value="1"/>
</dbReference>
<dbReference type="EMBL" id="MAXA01000279">
    <property type="protein sequence ID" value="OHV19650.1"/>
    <property type="molecule type" value="Genomic_DNA"/>
</dbReference>
<comment type="similarity">
    <text evidence="4">Belongs to the radical SAM superfamily. NifB family.</text>
</comment>
<reference evidence="18" key="1">
    <citation type="submission" date="2016-07" db="EMBL/GenBank/DDBJ databases">
        <title>Frankia sp. NRRL B-16219 Genome sequencing.</title>
        <authorList>
            <person name="Ghodhbane-Gtari F."/>
            <person name="Swanson E."/>
            <person name="Gueddou A."/>
            <person name="Louati M."/>
            <person name="Nouioui I."/>
            <person name="Hezbri K."/>
            <person name="Abebe-Akele F."/>
            <person name="Simpson S."/>
            <person name="Morris K."/>
            <person name="Thomas K."/>
            <person name="Gtari M."/>
            <person name="Tisa L.S."/>
        </authorList>
    </citation>
    <scope>NUCLEOTIDE SEQUENCE [LARGE SCALE GENOMIC DNA]</scope>
    <source>
        <strain evidence="18">NRRL B-16219</strain>
    </source>
</reference>
<name>A0A1S1PD61_9ACTN</name>
<dbReference type="SFLD" id="SFLDG01067">
    <property type="entry name" value="SPASM/twitch_domain_containing"/>
    <property type="match status" value="1"/>
</dbReference>
<dbReference type="InterPro" id="IPR003731">
    <property type="entry name" value="Di-Nase_FeMo-co_biosynth"/>
</dbReference>
<dbReference type="GO" id="GO:0016829">
    <property type="term" value="F:lyase activity"/>
    <property type="evidence" value="ECO:0007669"/>
    <property type="project" value="UniProtKB-KW"/>
</dbReference>
<evidence type="ECO:0000256" key="11">
    <source>
        <dbReference type="ARBA" id="ARBA00023231"/>
    </source>
</evidence>
<evidence type="ECO:0000256" key="4">
    <source>
        <dbReference type="ARBA" id="ARBA00006804"/>
    </source>
</evidence>
<feature type="compositionally biased region" description="Basic and acidic residues" evidence="15">
    <location>
        <begin position="594"/>
        <end position="634"/>
    </location>
</feature>
<dbReference type="InterPro" id="IPR007197">
    <property type="entry name" value="rSAM"/>
</dbReference>
<dbReference type="RefSeq" id="WP_071067120.1">
    <property type="nucleotide sequence ID" value="NZ_MAXA01000279.1"/>
</dbReference>
<dbReference type="SMART" id="SM00729">
    <property type="entry name" value="Elp3"/>
    <property type="match status" value="1"/>
</dbReference>
<dbReference type="Pfam" id="PF04055">
    <property type="entry name" value="Radical_SAM"/>
    <property type="match status" value="1"/>
</dbReference>
<dbReference type="GO" id="GO:0032324">
    <property type="term" value="P:molybdopterin cofactor biosynthetic process"/>
    <property type="evidence" value="ECO:0007669"/>
    <property type="project" value="UniProtKB-ARBA"/>
</dbReference>
<evidence type="ECO:0000256" key="5">
    <source>
        <dbReference type="ARBA" id="ARBA00021702"/>
    </source>
</evidence>
<evidence type="ECO:0000256" key="12">
    <source>
        <dbReference type="ARBA" id="ARBA00023239"/>
    </source>
</evidence>
<feature type="compositionally biased region" description="Polar residues" evidence="15">
    <location>
        <begin position="640"/>
        <end position="650"/>
    </location>
</feature>
<keyword evidence="9" id="KW-0408">Iron</keyword>
<sequence length="660" mass="70445">MNNEPVMLPVLPAATAELLTGRTATPGQNGSPAQGAAPAPGGGCASKKSCGSSTPATDPEIAEKIANHPCYSSEAHQYYARMHVAVAPGCNIQCNYCNRKYDCANESRPGVTSDLLTPEDALAKVKLVASEIKQMSVLGIAGPGDPLANPKRTFRTLELVARDCPDIKLCLSTNGLTLPDHVDRIAALNVDHVTITINMIDPEVGERIYPWVAYKGKKYTGREASKILSERQLEGLAMLAERKILAKVNSVMIPGVNDEHLVEVSKTVRGLGAFLHNVMPLVSAPEHGTVFGLAGQPGPTPQQLKALQDRCEGEDGADMNMMRHCRQCRADAVGLLGEDRGDEFTPETYQGREIAYDLEGRLAAHAEIERWRQETRAERETVTVAGPATRPDDVVLVAVATKGSGVVNQHFGHASEFWIYEAGRSWARLVQTRDVQRYCEGPTECGDGASVLDKTIEMLSDCSAVLCSKIGPGPYDALEAAGIEPVEVYELIEKAVATVGGRLTAAARAAVPVNPDPAGTGFTDLDEIDLDEVEAEMAEAELVRAELVQGELVDVDLLDPDLMDDDPFEFAVTVRPGSCSGEGGKSGSCSGGGHRHDAGSGHRHDAEHARTDPRTEKSRAERTTPEKARADGARPAHTRSVGTGSHSAGTDVTDLEVARS</sequence>
<dbReference type="InterPro" id="IPR005980">
    <property type="entry name" value="Nase_CF_NifB"/>
</dbReference>
<feature type="region of interest" description="Disordered" evidence="15">
    <location>
        <begin position="574"/>
        <end position="660"/>
    </location>
</feature>
<proteinExistence type="inferred from homology"/>
<keyword evidence="18" id="KW-1185">Reference proteome</keyword>
<evidence type="ECO:0000256" key="10">
    <source>
        <dbReference type="ARBA" id="ARBA00023014"/>
    </source>
</evidence>
<gene>
    <name evidence="17" type="ORF">BBK14_09085</name>
</gene>
<keyword evidence="7" id="KW-0949">S-adenosyl-L-methionine</keyword>
<evidence type="ECO:0000313" key="18">
    <source>
        <dbReference type="Proteomes" id="UP000179769"/>
    </source>
</evidence>
<keyword evidence="10" id="KW-0411">Iron-sulfur</keyword>
<dbReference type="SUPFAM" id="SSF102114">
    <property type="entry name" value="Radical SAM enzymes"/>
    <property type="match status" value="1"/>
</dbReference>
<dbReference type="Pfam" id="PF02579">
    <property type="entry name" value="Nitro_FeMo-Co"/>
    <property type="match status" value="1"/>
</dbReference>
<dbReference type="PANTHER" id="PTHR43787:SF13">
    <property type="entry name" value="FEMO COFACTOR BIOSYNTHESIS PROTEIN NIFB"/>
    <property type="match status" value="1"/>
</dbReference>
<dbReference type="Gene3D" id="3.20.20.70">
    <property type="entry name" value="Aldolase class I"/>
    <property type="match status" value="1"/>
</dbReference>
<comment type="caution">
    <text evidence="17">The sequence shown here is derived from an EMBL/GenBank/DDBJ whole genome shotgun (WGS) entry which is preliminary data.</text>
</comment>
<feature type="compositionally biased region" description="Gly residues" evidence="15">
    <location>
        <begin position="580"/>
        <end position="592"/>
    </location>
</feature>
<dbReference type="Proteomes" id="UP000179769">
    <property type="component" value="Unassembled WGS sequence"/>
</dbReference>
<dbReference type="InterPro" id="IPR000385">
    <property type="entry name" value="MoaA_NifB_PqqE_Fe-S-bd_CS"/>
</dbReference>
<evidence type="ECO:0000259" key="16">
    <source>
        <dbReference type="PROSITE" id="PS51918"/>
    </source>
</evidence>
<dbReference type="InterPro" id="IPR006638">
    <property type="entry name" value="Elp3/MiaA/NifB-like_rSAM"/>
</dbReference>
<feature type="domain" description="Radical SAM core" evidence="16">
    <location>
        <begin position="76"/>
        <end position="323"/>
    </location>
</feature>
<evidence type="ECO:0000256" key="14">
    <source>
        <dbReference type="ARBA" id="ARBA00032102"/>
    </source>
</evidence>
<evidence type="ECO:0000256" key="8">
    <source>
        <dbReference type="ARBA" id="ARBA00022723"/>
    </source>
</evidence>
<dbReference type="InterPro" id="IPR034165">
    <property type="entry name" value="NifB_C"/>
</dbReference>
<keyword evidence="12" id="KW-0456">Lyase</keyword>
<dbReference type="SFLD" id="SFLDF00281">
    <property type="entry name" value="FeMo_cofactor_biosynthesis_pro"/>
    <property type="match status" value="1"/>
</dbReference>
<evidence type="ECO:0000256" key="15">
    <source>
        <dbReference type="SAM" id="MobiDB-lite"/>
    </source>
</evidence>
<evidence type="ECO:0000256" key="7">
    <source>
        <dbReference type="ARBA" id="ARBA00022691"/>
    </source>
</evidence>
<organism evidence="17 18">
    <name type="scientific">Parafrankia soli</name>
    <dbReference type="NCBI Taxonomy" id="2599596"/>
    <lineage>
        <taxon>Bacteria</taxon>
        <taxon>Bacillati</taxon>
        <taxon>Actinomycetota</taxon>
        <taxon>Actinomycetes</taxon>
        <taxon>Frankiales</taxon>
        <taxon>Frankiaceae</taxon>
        <taxon>Parafrankia</taxon>
    </lineage>
</organism>
<keyword evidence="6" id="KW-0004">4Fe-4S</keyword>
<dbReference type="InterPro" id="IPR058240">
    <property type="entry name" value="rSAM_sf"/>
</dbReference>
<dbReference type="SUPFAM" id="SSF53146">
    <property type="entry name" value="Nitrogenase accessory factor-like"/>
    <property type="match status" value="1"/>
</dbReference>
<dbReference type="GO" id="GO:0051539">
    <property type="term" value="F:4 iron, 4 sulfur cluster binding"/>
    <property type="evidence" value="ECO:0007669"/>
    <property type="project" value="UniProtKB-KW"/>
</dbReference>
<evidence type="ECO:0000256" key="13">
    <source>
        <dbReference type="ARBA" id="ARBA00030926"/>
    </source>
</evidence>
<evidence type="ECO:0000256" key="6">
    <source>
        <dbReference type="ARBA" id="ARBA00022485"/>
    </source>
</evidence>
<accession>A0A1S1PD61</accession>
<dbReference type="SFLD" id="SFLDS00029">
    <property type="entry name" value="Radical_SAM"/>
    <property type="match status" value="1"/>
</dbReference>
<dbReference type="CDD" id="cd00852">
    <property type="entry name" value="NifB"/>
    <property type="match status" value="1"/>
</dbReference>
<dbReference type="NCBIfam" id="TIGR01290">
    <property type="entry name" value="nifB"/>
    <property type="match status" value="1"/>
</dbReference>
<evidence type="ECO:0000313" key="17">
    <source>
        <dbReference type="EMBL" id="OHV19650.1"/>
    </source>
</evidence>
<dbReference type="InterPro" id="IPR036105">
    <property type="entry name" value="DiNase_FeMo-co_biosyn_sf"/>
</dbReference>
<keyword evidence="11" id="KW-0535">Nitrogen fixation</keyword>